<evidence type="ECO:0000256" key="1">
    <source>
        <dbReference type="SAM" id="MobiDB-lite"/>
    </source>
</evidence>
<reference evidence="3" key="2">
    <citation type="submission" date="2025-08" db="UniProtKB">
        <authorList>
            <consortium name="RefSeq"/>
        </authorList>
    </citation>
    <scope>IDENTIFICATION</scope>
    <source>
        <strain evidence="3">S238N-H82</strain>
        <tissue evidence="3">Testes</tissue>
    </source>
</reference>
<dbReference type="GeneID" id="118421922"/>
<sequence>MQRKNPCDSPPSHPEGSTGDCGPDQPPYPAGHVCNITCPVNTSGDARKVCENGQWSGEDLECEALPAAEDYDDPPAPPVDAPLEHEEVCEDQCEDGSTENGGDDMLECNHGVWDGCDLICTKDSNDPQAIDCEVLDGCDAPIEQVEVCNYQCEEGSTENGGDDMQNCNDGAWDGCELICKSANLTVPYIPSSRDSIPIYVHIYM</sequence>
<accession>A0A9J7LLW3</accession>
<dbReference type="RefSeq" id="XP_035685318.1">
    <property type="nucleotide sequence ID" value="XM_035829425.1"/>
</dbReference>
<evidence type="ECO:0000313" key="2">
    <source>
        <dbReference type="Proteomes" id="UP000001554"/>
    </source>
</evidence>
<gene>
    <name evidence="3" type="primary">LOC118421922</name>
</gene>
<reference evidence="2" key="1">
    <citation type="journal article" date="2020" name="Nat. Ecol. Evol.">
        <title>Deeply conserved synteny resolves early events in vertebrate evolution.</title>
        <authorList>
            <person name="Simakov O."/>
            <person name="Marletaz F."/>
            <person name="Yue J.X."/>
            <person name="O'Connell B."/>
            <person name="Jenkins J."/>
            <person name="Brandt A."/>
            <person name="Calef R."/>
            <person name="Tung C.H."/>
            <person name="Huang T.K."/>
            <person name="Schmutz J."/>
            <person name="Satoh N."/>
            <person name="Yu J.K."/>
            <person name="Putnam N.H."/>
            <person name="Green R.E."/>
            <person name="Rokhsar D.S."/>
        </authorList>
    </citation>
    <scope>NUCLEOTIDE SEQUENCE [LARGE SCALE GENOMIC DNA]</scope>
    <source>
        <strain evidence="2">S238N-H82</strain>
    </source>
</reference>
<keyword evidence="2" id="KW-1185">Reference proteome</keyword>
<evidence type="ECO:0000313" key="3">
    <source>
        <dbReference type="RefSeq" id="XP_035685318.1"/>
    </source>
</evidence>
<dbReference type="Gene3D" id="2.10.70.10">
    <property type="entry name" value="Complement Module, domain 1"/>
    <property type="match status" value="1"/>
</dbReference>
<dbReference type="OMA" id="HEEVCED"/>
<proteinExistence type="predicted"/>
<dbReference type="AlphaFoldDB" id="A0A9J7LLW3"/>
<name>A0A9J7LLW3_BRAFL</name>
<protein>
    <submittedName>
        <fullName evidence="3">E-selectin-like</fullName>
    </submittedName>
</protein>
<feature type="region of interest" description="Disordered" evidence="1">
    <location>
        <begin position="1"/>
        <end position="25"/>
    </location>
</feature>
<dbReference type="KEGG" id="bfo:118421922"/>
<dbReference type="Proteomes" id="UP000001554">
    <property type="component" value="Chromosome 8"/>
</dbReference>
<organism evidence="2 3">
    <name type="scientific">Branchiostoma floridae</name>
    <name type="common">Florida lancelet</name>
    <name type="synonym">Amphioxus</name>
    <dbReference type="NCBI Taxonomy" id="7739"/>
    <lineage>
        <taxon>Eukaryota</taxon>
        <taxon>Metazoa</taxon>
        <taxon>Chordata</taxon>
        <taxon>Cephalochordata</taxon>
        <taxon>Leptocardii</taxon>
        <taxon>Amphioxiformes</taxon>
        <taxon>Branchiostomatidae</taxon>
        <taxon>Branchiostoma</taxon>
    </lineage>
</organism>